<dbReference type="RefSeq" id="WP_317626739.1">
    <property type="nucleotide sequence ID" value="NZ_JANFFA010000003.1"/>
</dbReference>
<dbReference type="SUPFAM" id="SSF46626">
    <property type="entry name" value="Cytochrome c"/>
    <property type="match status" value="1"/>
</dbReference>
<dbReference type="PRINTS" id="PR00605">
    <property type="entry name" value="CYTCHROMECIC"/>
</dbReference>
<evidence type="ECO:0000313" key="11">
    <source>
        <dbReference type="EMBL" id="MDQ2095138.1"/>
    </source>
</evidence>
<dbReference type="SUPFAM" id="SSF51004">
    <property type="entry name" value="C-terminal (heme d1) domain of cytochrome cd1-nitrite reductase"/>
    <property type="match status" value="1"/>
</dbReference>
<evidence type="ECO:0000256" key="9">
    <source>
        <dbReference type="SAM" id="SignalP"/>
    </source>
</evidence>
<keyword evidence="5 8" id="KW-0479">Metal-binding</keyword>
<dbReference type="InterPro" id="IPR011048">
    <property type="entry name" value="Haem_d1_sf"/>
</dbReference>
<evidence type="ECO:0000256" key="6">
    <source>
        <dbReference type="ARBA" id="ARBA00022982"/>
    </source>
</evidence>
<keyword evidence="4" id="KW-0679">Respiratory chain</keyword>
<sequence>MIQSTAFSDRLRKGAVALAVAGLTLPAAADRLGAQDMGATIYNDLCASCHGESRLGGIGPALIPESLARLRGASLDDVIAHGRAATQMPAFADQLTQEQIAAVAAYIKTPLDNVPDWTAADILAAREMNPDYMVADAPVFDADPMNITLVVETGDHHVSVLDGDTFEVLDRFPTPFAVHGGPKFSPDGRYVFVMSRDGWVQKYDIWSLQEVGRTRAGVNSRNIAMSADGKWLAVANYLPHSLSILSTEDLTPAQVRRVVARDGSESRVSAVYQAPQRESFILALKDAPEIWEIGTTEDSGPYHDGFVHSHEAGMKESLGAEQGLFARRRIEVAEPLDDFFFTPDYRNLIGASRSGDKGVVVNLDVGREIAELPLPGMPHLGSGISWMSEGRQVMATPHLREGRLSVIDTADWSLVKTIETMGPGFFLRSHENTPYVWADVFFGPNKDKMHIIDKDTLEIVRTLDPEPGKTVAHIEFTRDGKYALVSIWEDDGAVIVYDAETLEEVRRLPMRKPSGKYNVWNKITFSDGTSH</sequence>
<keyword evidence="2" id="KW-0813">Transport</keyword>
<dbReference type="InterPro" id="IPR051200">
    <property type="entry name" value="Host-pathogen_enzymatic-act"/>
</dbReference>
<keyword evidence="3 8" id="KW-0349">Heme</keyword>
<gene>
    <name evidence="11" type="ORF">NOI20_13525</name>
</gene>
<keyword evidence="12" id="KW-1185">Reference proteome</keyword>
<dbReference type="PANTHER" id="PTHR47197">
    <property type="entry name" value="PROTEIN NIRF"/>
    <property type="match status" value="1"/>
</dbReference>
<dbReference type="Pfam" id="PF02239">
    <property type="entry name" value="Cytochrom_D1"/>
    <property type="match status" value="2"/>
</dbReference>
<dbReference type="InterPro" id="IPR009056">
    <property type="entry name" value="Cyt_c-like_dom"/>
</dbReference>
<reference evidence="11" key="2">
    <citation type="submission" date="2023-04" db="EMBL/GenBank/DDBJ databases">
        <title>'Rhodoalgimonas zhirmunskyi' gen. nov., isolated from a red alga.</title>
        <authorList>
            <person name="Nedashkovskaya O.I."/>
            <person name="Otstavnykh N.Y."/>
            <person name="Bystritskaya E.P."/>
            <person name="Balabanova L.A."/>
            <person name="Isaeva M.P."/>
        </authorList>
    </citation>
    <scope>NUCLEOTIDE SEQUENCE</scope>
    <source>
        <strain evidence="11">10Alg 79</strain>
    </source>
</reference>
<name>A0AAJ1X5D3_9RHOB</name>
<evidence type="ECO:0000256" key="3">
    <source>
        <dbReference type="ARBA" id="ARBA00022617"/>
    </source>
</evidence>
<dbReference type="PROSITE" id="PS51007">
    <property type="entry name" value="CYTC"/>
    <property type="match status" value="1"/>
</dbReference>
<dbReference type="Proteomes" id="UP001227162">
    <property type="component" value="Unassembled WGS sequence"/>
</dbReference>
<keyword evidence="6" id="KW-0249">Electron transport</keyword>
<evidence type="ECO:0000256" key="1">
    <source>
        <dbReference type="ARBA" id="ARBA00001926"/>
    </source>
</evidence>
<comment type="cofactor">
    <cofactor evidence="1">
        <name>heme c</name>
        <dbReference type="ChEBI" id="CHEBI:61717"/>
    </cofactor>
</comment>
<evidence type="ECO:0000256" key="2">
    <source>
        <dbReference type="ARBA" id="ARBA00022448"/>
    </source>
</evidence>
<evidence type="ECO:0000256" key="7">
    <source>
        <dbReference type="ARBA" id="ARBA00023004"/>
    </source>
</evidence>
<dbReference type="AlphaFoldDB" id="A0AAJ1X5D3"/>
<dbReference type="InterPro" id="IPR008168">
    <property type="entry name" value="Cyt_C_IC"/>
</dbReference>
<dbReference type="Pfam" id="PF13442">
    <property type="entry name" value="Cytochrome_CBB3"/>
    <property type="match status" value="1"/>
</dbReference>
<keyword evidence="7 8" id="KW-0408">Iron</keyword>
<dbReference type="Gene3D" id="1.10.760.10">
    <property type="entry name" value="Cytochrome c-like domain"/>
    <property type="match status" value="1"/>
</dbReference>
<keyword evidence="9" id="KW-0732">Signal</keyword>
<dbReference type="Gene3D" id="2.140.10.20">
    <property type="entry name" value="C-terminal (heme d1) domain of cytochrome cd1-nitrite reductase"/>
    <property type="match status" value="1"/>
</dbReference>
<evidence type="ECO:0000256" key="4">
    <source>
        <dbReference type="ARBA" id="ARBA00022660"/>
    </source>
</evidence>
<feature type="chain" id="PRO_5042473122" evidence="9">
    <location>
        <begin position="30"/>
        <end position="531"/>
    </location>
</feature>
<reference evidence="11" key="1">
    <citation type="submission" date="2022-07" db="EMBL/GenBank/DDBJ databases">
        <authorList>
            <person name="Otstavnykh N."/>
            <person name="Isaeva M."/>
            <person name="Bystritskaya E."/>
        </authorList>
    </citation>
    <scope>NUCLEOTIDE SEQUENCE</scope>
    <source>
        <strain evidence="11">10Alg 79</strain>
    </source>
</reference>
<dbReference type="PANTHER" id="PTHR47197:SF3">
    <property type="entry name" value="DIHYDRO-HEME D1 DEHYDROGENASE"/>
    <property type="match status" value="1"/>
</dbReference>
<dbReference type="InterPro" id="IPR036909">
    <property type="entry name" value="Cyt_c-like_dom_sf"/>
</dbReference>
<organism evidence="11 12">
    <name type="scientific">Rhodalgimonas zhirmunskyi</name>
    <dbReference type="NCBI Taxonomy" id="2964767"/>
    <lineage>
        <taxon>Bacteria</taxon>
        <taxon>Pseudomonadati</taxon>
        <taxon>Pseudomonadota</taxon>
        <taxon>Alphaproteobacteria</taxon>
        <taxon>Rhodobacterales</taxon>
        <taxon>Roseobacteraceae</taxon>
        <taxon>Rhodalgimonas</taxon>
    </lineage>
</organism>
<dbReference type="EMBL" id="JANFFA010000003">
    <property type="protein sequence ID" value="MDQ2095138.1"/>
    <property type="molecule type" value="Genomic_DNA"/>
</dbReference>
<comment type="caution">
    <text evidence="11">The sequence shown here is derived from an EMBL/GenBank/DDBJ whole genome shotgun (WGS) entry which is preliminary data.</text>
</comment>
<dbReference type="GO" id="GO:0020037">
    <property type="term" value="F:heme binding"/>
    <property type="evidence" value="ECO:0007669"/>
    <property type="project" value="InterPro"/>
</dbReference>
<evidence type="ECO:0000256" key="8">
    <source>
        <dbReference type="PROSITE-ProRule" id="PRU00433"/>
    </source>
</evidence>
<dbReference type="GO" id="GO:0009055">
    <property type="term" value="F:electron transfer activity"/>
    <property type="evidence" value="ECO:0007669"/>
    <property type="project" value="InterPro"/>
</dbReference>
<evidence type="ECO:0000256" key="5">
    <source>
        <dbReference type="ARBA" id="ARBA00022723"/>
    </source>
</evidence>
<dbReference type="InterPro" id="IPR003143">
    <property type="entry name" value="Cyt_cd1_C_sf"/>
</dbReference>
<evidence type="ECO:0000259" key="10">
    <source>
        <dbReference type="PROSITE" id="PS51007"/>
    </source>
</evidence>
<proteinExistence type="predicted"/>
<feature type="domain" description="Cytochrome c" evidence="10">
    <location>
        <begin position="33"/>
        <end position="111"/>
    </location>
</feature>
<dbReference type="GO" id="GO:0005506">
    <property type="term" value="F:iron ion binding"/>
    <property type="evidence" value="ECO:0007669"/>
    <property type="project" value="InterPro"/>
</dbReference>
<evidence type="ECO:0000313" key="12">
    <source>
        <dbReference type="Proteomes" id="UP001227162"/>
    </source>
</evidence>
<protein>
    <submittedName>
        <fullName evidence="11">Nitrite reductase</fullName>
    </submittedName>
</protein>
<dbReference type="CDD" id="cd20777">
    <property type="entry name" value="8prop_heme-binding_NirN"/>
    <property type="match status" value="1"/>
</dbReference>
<feature type="signal peptide" evidence="9">
    <location>
        <begin position="1"/>
        <end position="29"/>
    </location>
</feature>
<accession>A0AAJ1X5D3</accession>